<keyword evidence="3 5" id="KW-0012">Acyltransferase</keyword>
<reference evidence="8 9" key="1">
    <citation type="submission" date="2019-03" db="EMBL/GenBank/DDBJ databases">
        <title>Genomic Encyclopedia of Archaeal and Bacterial Type Strains, Phase II (KMG-II): from individual species to whole genera.</title>
        <authorList>
            <person name="Goeker M."/>
        </authorList>
    </citation>
    <scope>NUCLEOTIDE SEQUENCE [LARGE SCALE GENOMIC DNA]</scope>
    <source>
        <strain evidence="8 9">DSM 19034</strain>
    </source>
</reference>
<dbReference type="EMBL" id="SNWM01000002">
    <property type="protein sequence ID" value="TDO22389.1"/>
    <property type="molecule type" value="Genomic_DNA"/>
</dbReference>
<evidence type="ECO:0000259" key="6">
    <source>
        <dbReference type="Pfam" id="PF00108"/>
    </source>
</evidence>
<dbReference type="InterPro" id="IPR050521">
    <property type="entry name" value="3-ketoacyl-CoA_Thiolase"/>
</dbReference>
<gene>
    <name evidence="8" type="ORF">CLV32_1362</name>
</gene>
<accession>A0A4R6IK17</accession>
<dbReference type="CDD" id="cd00751">
    <property type="entry name" value="thiolase"/>
    <property type="match status" value="1"/>
</dbReference>
<dbReference type="NCBIfam" id="NF006740">
    <property type="entry name" value="PRK09268.1"/>
    <property type="match status" value="1"/>
</dbReference>
<evidence type="ECO:0000256" key="4">
    <source>
        <dbReference type="PIRSR" id="PIRSR000429-1"/>
    </source>
</evidence>
<evidence type="ECO:0000313" key="8">
    <source>
        <dbReference type="EMBL" id="TDO22389.1"/>
    </source>
</evidence>
<evidence type="ECO:0000256" key="5">
    <source>
        <dbReference type="RuleBase" id="RU003557"/>
    </source>
</evidence>
<keyword evidence="9" id="KW-1185">Reference proteome</keyword>
<sequence length="435" mass="46914">MLKHTSYLFNMAGETKIRKVAVVGYNRIPFARINTNYTDADNSDMLVAALNGLIERYSLKGQRLGEVAGGAVIKHTRESSLIRDCILKTKLDPATPGVDLQQACATGIEAAVYIANKIALGQIEAGIACGVDSTSNVPIVASEHLRNVLLEASRAKTLGSRIKTFLKLKLKDFKPGVPGIDDTFTGLSMGGHTELTAKYYGISRQDQDELALSSHQRLAKAYDEGFFEDMVTPFKGLAVDNNLRRDTTLEKLAKLKPAFDKVSGTLTAGNSTPLTDGASSVLIASEEWAAAHNLPVLAYITFMETAAIEYIEHKENLLLSPVFAVNRMLKRAGYKLQDFDFYEIHEAFAAQVLTTLKIWESDALSATFGLDALGKIDRNKLNVKGSSLAAAHPFAATGGRIIATMAKLLNQKGSGKGLISVCAAGGQGITMILEK</sequence>
<dbReference type="PANTHER" id="PTHR42689">
    <property type="entry name" value="ACETYL-COA ACYLTRANSFERASE FADA2 (3-KETOACYL-COA THIOLASE) (BETA-KETOTHIOLASE)-RELATED"/>
    <property type="match status" value="1"/>
</dbReference>
<dbReference type="Proteomes" id="UP000295499">
    <property type="component" value="Unassembled WGS sequence"/>
</dbReference>
<evidence type="ECO:0000259" key="7">
    <source>
        <dbReference type="Pfam" id="PF02803"/>
    </source>
</evidence>
<dbReference type="NCBIfam" id="TIGR01930">
    <property type="entry name" value="AcCoA-C-Actrans"/>
    <property type="match status" value="1"/>
</dbReference>
<evidence type="ECO:0000256" key="1">
    <source>
        <dbReference type="ARBA" id="ARBA00010982"/>
    </source>
</evidence>
<dbReference type="GO" id="GO:0005829">
    <property type="term" value="C:cytosol"/>
    <property type="evidence" value="ECO:0007669"/>
    <property type="project" value="TreeGrafter"/>
</dbReference>
<feature type="active site" description="Acyl-thioester intermediate" evidence="4">
    <location>
        <position position="104"/>
    </location>
</feature>
<comment type="caution">
    <text evidence="8">The sequence shown here is derived from an EMBL/GenBank/DDBJ whole genome shotgun (WGS) entry which is preliminary data.</text>
</comment>
<feature type="active site" description="Proton acceptor" evidence="4">
    <location>
        <position position="422"/>
    </location>
</feature>
<keyword evidence="2 5" id="KW-0808">Transferase</keyword>
<evidence type="ECO:0000256" key="3">
    <source>
        <dbReference type="ARBA" id="ARBA00023315"/>
    </source>
</evidence>
<evidence type="ECO:0000313" key="9">
    <source>
        <dbReference type="Proteomes" id="UP000295499"/>
    </source>
</evidence>
<dbReference type="GO" id="GO:0003988">
    <property type="term" value="F:acetyl-CoA C-acyltransferase activity"/>
    <property type="evidence" value="ECO:0007669"/>
    <property type="project" value="UniProtKB-ARBA"/>
</dbReference>
<comment type="similarity">
    <text evidence="1 5">Belongs to the thiolase-like superfamily. Thiolase family.</text>
</comment>
<feature type="active site" description="Proton acceptor" evidence="4">
    <location>
        <position position="392"/>
    </location>
</feature>
<organism evidence="8 9">
    <name type="scientific">Pedobacter duraquae</name>
    <dbReference type="NCBI Taxonomy" id="425511"/>
    <lineage>
        <taxon>Bacteria</taxon>
        <taxon>Pseudomonadati</taxon>
        <taxon>Bacteroidota</taxon>
        <taxon>Sphingobacteriia</taxon>
        <taxon>Sphingobacteriales</taxon>
        <taxon>Sphingobacteriaceae</taxon>
        <taxon>Pedobacter</taxon>
    </lineage>
</organism>
<dbReference type="PANTHER" id="PTHR42689:SF1">
    <property type="entry name" value="ACETYL-COA ACYLTRANSFERASE FADA2 (3-KETOACYL-COA THIOLASE) (BETA-KETOTHIOLASE)-RELATED"/>
    <property type="match status" value="1"/>
</dbReference>
<feature type="domain" description="Thiolase C-terminal" evidence="7">
    <location>
        <begin position="296"/>
        <end position="435"/>
    </location>
</feature>
<dbReference type="Pfam" id="PF02803">
    <property type="entry name" value="Thiolase_C"/>
    <property type="match status" value="1"/>
</dbReference>
<proteinExistence type="inferred from homology"/>
<feature type="domain" description="Thiolase N-terminal" evidence="6">
    <location>
        <begin position="20"/>
        <end position="287"/>
    </location>
</feature>
<dbReference type="SUPFAM" id="SSF53901">
    <property type="entry name" value="Thiolase-like"/>
    <property type="match status" value="2"/>
</dbReference>
<name>A0A4R6IK17_9SPHI</name>
<dbReference type="AlphaFoldDB" id="A0A4R6IK17"/>
<dbReference type="InterPro" id="IPR002155">
    <property type="entry name" value="Thiolase"/>
</dbReference>
<dbReference type="PIRSF" id="PIRSF000429">
    <property type="entry name" value="Ac-CoA_Ac_transf"/>
    <property type="match status" value="1"/>
</dbReference>
<dbReference type="InterPro" id="IPR016039">
    <property type="entry name" value="Thiolase-like"/>
</dbReference>
<protein>
    <submittedName>
        <fullName evidence="8">3-ketoacyl-CoA thiolase</fullName>
    </submittedName>
</protein>
<dbReference type="Gene3D" id="3.40.47.10">
    <property type="match status" value="1"/>
</dbReference>
<evidence type="ECO:0000256" key="2">
    <source>
        <dbReference type="ARBA" id="ARBA00022679"/>
    </source>
</evidence>
<dbReference type="InterPro" id="IPR020616">
    <property type="entry name" value="Thiolase_N"/>
</dbReference>
<dbReference type="Pfam" id="PF00108">
    <property type="entry name" value="Thiolase_N"/>
    <property type="match status" value="1"/>
</dbReference>
<dbReference type="InterPro" id="IPR020617">
    <property type="entry name" value="Thiolase_C"/>
</dbReference>